<dbReference type="SMART" id="SM00014">
    <property type="entry name" value="acidPPc"/>
    <property type="match status" value="1"/>
</dbReference>
<gene>
    <name evidence="3" type="ORF">EYS42_01245</name>
</gene>
<keyword evidence="1" id="KW-0472">Membrane</keyword>
<feature type="transmembrane region" description="Helical" evidence="1">
    <location>
        <begin position="62"/>
        <end position="85"/>
    </location>
</feature>
<comment type="caution">
    <text evidence="3">The sequence shown here is derived from an EMBL/GenBank/DDBJ whole genome shotgun (WGS) entry which is preliminary data.</text>
</comment>
<keyword evidence="4" id="KW-1185">Reference proteome</keyword>
<sequence>MTTDTIDSTERDTRLIWAGLFLCVAVFLKVPAIDLWVSAHYWRPETGFFQRHNPVVVALYDATPWVGNGLVVLMLVVALAGPWLARRAAGMGRAHWAEHLRGTWRRTAVAGLCVAVLSSGLAVELGLKKTMGRPRPVQTVEFGGTQPFHALFKRGPTPSKHKSFPSGHAAAGFSLMVLGLFASPLWRRRWLLIGLVAGGAVGMARILQGGHYLSDVIGSFYMVWLSCELVAWGFRRYDLSRLPAHHPDRMGQRRAIR</sequence>
<evidence type="ECO:0000313" key="4">
    <source>
        <dbReference type="Proteomes" id="UP000292120"/>
    </source>
</evidence>
<feature type="domain" description="Phosphatidic acid phosphatase type 2/haloperoxidase" evidence="2">
    <location>
        <begin position="110"/>
        <end position="231"/>
    </location>
</feature>
<feature type="transmembrane region" description="Helical" evidence="1">
    <location>
        <begin position="190"/>
        <end position="210"/>
    </location>
</feature>
<organism evidence="3 4">
    <name type="scientific">Aquabacterium lacunae</name>
    <dbReference type="NCBI Taxonomy" id="2528630"/>
    <lineage>
        <taxon>Bacteria</taxon>
        <taxon>Pseudomonadati</taxon>
        <taxon>Pseudomonadota</taxon>
        <taxon>Betaproteobacteria</taxon>
        <taxon>Burkholderiales</taxon>
        <taxon>Aquabacterium</taxon>
    </lineage>
</organism>
<dbReference type="RefSeq" id="WP_130966048.1">
    <property type="nucleotide sequence ID" value="NZ_SIXI01000001.1"/>
</dbReference>
<dbReference type="InterPro" id="IPR036938">
    <property type="entry name" value="PAP2/HPO_sf"/>
</dbReference>
<name>A0A4Q9H1Q0_9BURK</name>
<evidence type="ECO:0000259" key="2">
    <source>
        <dbReference type="SMART" id="SM00014"/>
    </source>
</evidence>
<reference evidence="3 4" key="1">
    <citation type="submission" date="2019-02" db="EMBL/GenBank/DDBJ databases">
        <title>Aquabacterium sp. strain KMB7.</title>
        <authorList>
            <person name="Chen W.-M."/>
        </authorList>
    </citation>
    <scope>NUCLEOTIDE SEQUENCE [LARGE SCALE GENOMIC DNA]</scope>
    <source>
        <strain evidence="3 4">KMB7</strain>
    </source>
</reference>
<keyword evidence="1" id="KW-0812">Transmembrane</keyword>
<evidence type="ECO:0000313" key="3">
    <source>
        <dbReference type="EMBL" id="TBO34099.1"/>
    </source>
</evidence>
<dbReference type="OrthoDB" id="9813524at2"/>
<feature type="transmembrane region" description="Helical" evidence="1">
    <location>
        <begin position="15"/>
        <end position="42"/>
    </location>
</feature>
<dbReference type="Proteomes" id="UP000292120">
    <property type="component" value="Unassembled WGS sequence"/>
</dbReference>
<feature type="transmembrane region" description="Helical" evidence="1">
    <location>
        <begin position="106"/>
        <end position="127"/>
    </location>
</feature>
<dbReference type="Pfam" id="PF01569">
    <property type="entry name" value="PAP2"/>
    <property type="match status" value="1"/>
</dbReference>
<dbReference type="SUPFAM" id="SSF48317">
    <property type="entry name" value="Acid phosphatase/Vanadium-dependent haloperoxidase"/>
    <property type="match status" value="1"/>
</dbReference>
<keyword evidence="1" id="KW-1133">Transmembrane helix</keyword>
<dbReference type="EMBL" id="SIXI01000001">
    <property type="protein sequence ID" value="TBO34099.1"/>
    <property type="molecule type" value="Genomic_DNA"/>
</dbReference>
<dbReference type="InterPro" id="IPR000326">
    <property type="entry name" value="PAP2/HPO"/>
</dbReference>
<accession>A0A4Q9H1Q0</accession>
<evidence type="ECO:0000256" key="1">
    <source>
        <dbReference type="SAM" id="Phobius"/>
    </source>
</evidence>
<feature type="transmembrane region" description="Helical" evidence="1">
    <location>
        <begin position="216"/>
        <end position="234"/>
    </location>
</feature>
<proteinExistence type="predicted"/>
<feature type="transmembrane region" description="Helical" evidence="1">
    <location>
        <begin position="164"/>
        <end position="183"/>
    </location>
</feature>
<dbReference type="AlphaFoldDB" id="A0A4Q9H1Q0"/>
<dbReference type="CDD" id="cd03396">
    <property type="entry name" value="PAP2_like_6"/>
    <property type="match status" value="1"/>
</dbReference>
<dbReference type="Gene3D" id="1.20.144.10">
    <property type="entry name" value="Phosphatidic acid phosphatase type 2/haloperoxidase"/>
    <property type="match status" value="1"/>
</dbReference>
<protein>
    <submittedName>
        <fullName evidence="3">Phosphatase PAP2 family protein</fullName>
    </submittedName>
</protein>